<dbReference type="GO" id="GO:0009734">
    <property type="term" value="P:auxin-activated signaling pathway"/>
    <property type="evidence" value="ECO:0007669"/>
    <property type="project" value="UniProtKB-KW"/>
</dbReference>
<feature type="domain" description="Amino acid transporter transmembrane" evidence="12">
    <location>
        <begin position="40"/>
        <end position="356"/>
    </location>
</feature>
<dbReference type="Pfam" id="PF01490">
    <property type="entry name" value="Aa_trans"/>
    <property type="match status" value="1"/>
</dbReference>
<keyword evidence="8 11" id="KW-0472">Membrane</keyword>
<keyword evidence="3" id="KW-0813">Transport</keyword>
<dbReference type="GO" id="GO:0006865">
    <property type="term" value="P:amino acid transport"/>
    <property type="evidence" value="ECO:0007669"/>
    <property type="project" value="UniProtKB-KW"/>
</dbReference>
<evidence type="ECO:0000256" key="5">
    <source>
        <dbReference type="ARBA" id="ARBA00022847"/>
    </source>
</evidence>
<sequence length="357" mass="38404">MGDNTAARKQLQLHHNPVIDVSLNVQGGSNYIDDDGRPKRTGTVWTASSHIITAVVGSGVLSLTWAIAQLGWIAGPVVMVMFSIITNHTSTLLVSCYRDPVTGKRNCTYSDAVRSHLGEFCVNLGVKMCGFIQQLTLFGATIGYTVTASISMVAIKRSNCFHNSGGKDPCHASYYPYMLAFGIPEIILSQIPNFDKLSWFSIVAAVMSFTYSGIGLALGVAKVAENGQIKGIMTGMSTGAVTPAQKMWRTFQALGNIAFAYSYSIILIEIQDTVKSPPSEMKTMKKATRFSLAVTSIFYILCGCTGYAAFGDIAPGNLLTDRGLSNPLWLIDVANAAIVIHLVGAYQVFAQPIFALV</sequence>
<dbReference type="Proteomes" id="UP000290289">
    <property type="component" value="Chromosome 15"/>
</dbReference>
<feature type="transmembrane region" description="Helical" evidence="11">
    <location>
        <begin position="199"/>
        <end position="221"/>
    </location>
</feature>
<evidence type="ECO:0000256" key="10">
    <source>
        <dbReference type="ARBA" id="ARBA00045588"/>
    </source>
</evidence>
<evidence type="ECO:0000259" key="12">
    <source>
        <dbReference type="Pfam" id="PF01490"/>
    </source>
</evidence>
<dbReference type="InterPro" id="IPR013057">
    <property type="entry name" value="AA_transpt_TM"/>
</dbReference>
<comment type="caution">
    <text evidence="13">The sequence shown here is derived from an EMBL/GenBank/DDBJ whole genome shotgun (WGS) entry which is preliminary data.</text>
</comment>
<dbReference type="STRING" id="3750.A0A498I407"/>
<keyword evidence="7 11" id="KW-1133">Transmembrane helix</keyword>
<evidence type="ECO:0000256" key="8">
    <source>
        <dbReference type="ARBA" id="ARBA00023136"/>
    </source>
</evidence>
<evidence type="ECO:0000313" key="13">
    <source>
        <dbReference type="EMBL" id="RXH75823.1"/>
    </source>
</evidence>
<dbReference type="AlphaFoldDB" id="A0A498I407"/>
<organism evidence="13 14">
    <name type="scientific">Malus domestica</name>
    <name type="common">Apple</name>
    <name type="synonym">Pyrus malus</name>
    <dbReference type="NCBI Taxonomy" id="3750"/>
    <lineage>
        <taxon>Eukaryota</taxon>
        <taxon>Viridiplantae</taxon>
        <taxon>Streptophyta</taxon>
        <taxon>Embryophyta</taxon>
        <taxon>Tracheophyta</taxon>
        <taxon>Spermatophyta</taxon>
        <taxon>Magnoliopsida</taxon>
        <taxon>eudicotyledons</taxon>
        <taxon>Gunneridae</taxon>
        <taxon>Pentapetalae</taxon>
        <taxon>rosids</taxon>
        <taxon>fabids</taxon>
        <taxon>Rosales</taxon>
        <taxon>Rosaceae</taxon>
        <taxon>Amygdaloideae</taxon>
        <taxon>Maleae</taxon>
        <taxon>Malus</taxon>
    </lineage>
</organism>
<keyword evidence="4 11" id="KW-0812">Transmembrane</keyword>
<feature type="transmembrane region" description="Helical" evidence="11">
    <location>
        <begin position="135"/>
        <end position="154"/>
    </location>
</feature>
<protein>
    <recommendedName>
        <fullName evidence="12">Amino acid transporter transmembrane domain-containing protein</fullName>
    </recommendedName>
</protein>
<dbReference type="EMBL" id="RDQH01000341">
    <property type="protein sequence ID" value="RXH75823.1"/>
    <property type="molecule type" value="Genomic_DNA"/>
</dbReference>
<accession>A0A498I407</accession>
<evidence type="ECO:0000256" key="2">
    <source>
        <dbReference type="ARBA" id="ARBA00005590"/>
    </source>
</evidence>
<comment type="function">
    <text evidence="10">Carrier protein involved in proton-driven auxin influx. Mediates the formation of auxin gradient from developing leaves (site of auxin biosynthesis) to tips by contributing to the loading of auxin in vascular tissues and facilitating acropetal (base to tip) auxin transport within inner tissues of the root apex, and basipetal (tip to base) auxin transport within outer tissues of the root apex. May be involved in lateral roots and nodules formation.</text>
</comment>
<evidence type="ECO:0000256" key="11">
    <source>
        <dbReference type="SAM" id="Phobius"/>
    </source>
</evidence>
<keyword evidence="14" id="KW-1185">Reference proteome</keyword>
<evidence type="ECO:0000256" key="6">
    <source>
        <dbReference type="ARBA" id="ARBA00022970"/>
    </source>
</evidence>
<dbReference type="GO" id="GO:0012505">
    <property type="term" value="C:endomembrane system"/>
    <property type="evidence" value="ECO:0007669"/>
    <property type="project" value="UniProtKB-SubCell"/>
</dbReference>
<keyword evidence="9" id="KW-0927">Auxin signaling pathway</keyword>
<comment type="subcellular location">
    <subcellularLocation>
        <location evidence="1">Endomembrane system</location>
        <topology evidence="1">Multi-pass membrane protein</topology>
    </subcellularLocation>
</comment>
<gene>
    <name evidence="13" type="ORF">DVH24_039522</name>
</gene>
<evidence type="ECO:0000256" key="1">
    <source>
        <dbReference type="ARBA" id="ARBA00004127"/>
    </source>
</evidence>
<evidence type="ECO:0000256" key="3">
    <source>
        <dbReference type="ARBA" id="ARBA00022448"/>
    </source>
</evidence>
<proteinExistence type="inferred from homology"/>
<keyword evidence="6" id="KW-0029">Amino-acid transport</keyword>
<reference evidence="13 14" key="1">
    <citation type="submission" date="2018-10" db="EMBL/GenBank/DDBJ databases">
        <title>A high-quality apple genome assembly.</title>
        <authorList>
            <person name="Hu J."/>
        </authorList>
    </citation>
    <scope>NUCLEOTIDE SEQUENCE [LARGE SCALE GENOMIC DNA]</scope>
    <source>
        <strain evidence="14">cv. HFTH1</strain>
        <tissue evidence="13">Young leaf</tissue>
    </source>
</reference>
<feature type="transmembrane region" description="Helical" evidence="11">
    <location>
        <begin position="47"/>
        <end position="67"/>
    </location>
</feature>
<evidence type="ECO:0000256" key="9">
    <source>
        <dbReference type="ARBA" id="ARBA00023294"/>
    </source>
</evidence>
<evidence type="ECO:0000256" key="7">
    <source>
        <dbReference type="ARBA" id="ARBA00022989"/>
    </source>
</evidence>
<feature type="transmembrane region" description="Helical" evidence="11">
    <location>
        <begin position="73"/>
        <end position="95"/>
    </location>
</feature>
<keyword evidence="5" id="KW-0769">Symport</keyword>
<feature type="transmembrane region" description="Helical" evidence="11">
    <location>
        <begin position="290"/>
        <end position="309"/>
    </location>
</feature>
<dbReference type="PANTHER" id="PTHR48017">
    <property type="entry name" value="OS05G0424000 PROTEIN-RELATED"/>
    <property type="match status" value="1"/>
</dbReference>
<name>A0A498I407_MALDO</name>
<evidence type="ECO:0000256" key="4">
    <source>
        <dbReference type="ARBA" id="ARBA00022692"/>
    </source>
</evidence>
<evidence type="ECO:0000313" key="14">
    <source>
        <dbReference type="Proteomes" id="UP000290289"/>
    </source>
</evidence>
<comment type="similarity">
    <text evidence="2">Belongs to the amino acid/polyamine transporter 2 family. Amino acid/auxin permease (AAAP) (TC 2.A.18.1) subfamily.</text>
</comment>
<dbReference type="GO" id="GO:0015293">
    <property type="term" value="F:symporter activity"/>
    <property type="evidence" value="ECO:0007669"/>
    <property type="project" value="UniProtKB-KW"/>
</dbReference>
<feature type="transmembrane region" description="Helical" evidence="11">
    <location>
        <begin position="329"/>
        <end position="349"/>
    </location>
</feature>